<keyword evidence="3" id="KW-0731">Sigma factor</keyword>
<dbReference type="Gene3D" id="1.10.1740.10">
    <property type="match status" value="1"/>
</dbReference>
<accession>F3YVI6</accession>
<dbReference type="InterPro" id="IPR007630">
    <property type="entry name" value="RNA_pol_sigma70_r4"/>
</dbReference>
<dbReference type="GO" id="GO:0016987">
    <property type="term" value="F:sigma factor activity"/>
    <property type="evidence" value="ECO:0007669"/>
    <property type="project" value="UniProtKB-KW"/>
</dbReference>
<evidence type="ECO:0000313" key="8">
    <source>
        <dbReference type="EMBL" id="EGJ48722.1"/>
    </source>
</evidence>
<comment type="similarity">
    <text evidence="1">Belongs to the sigma-70 factor family. ECF subfamily.</text>
</comment>
<dbReference type="GO" id="GO:0006352">
    <property type="term" value="P:DNA-templated transcription initiation"/>
    <property type="evidence" value="ECO:0007669"/>
    <property type="project" value="InterPro"/>
</dbReference>
<evidence type="ECO:0000256" key="3">
    <source>
        <dbReference type="ARBA" id="ARBA00023082"/>
    </source>
</evidence>
<dbReference type="EMBL" id="CP003221">
    <property type="protein sequence ID" value="EGJ48722.1"/>
    <property type="molecule type" value="Genomic_DNA"/>
</dbReference>
<organism evidence="8 9">
    <name type="scientific">Desulfocurvibacter africanus subsp. africanus str. Walvis Bay</name>
    <dbReference type="NCBI Taxonomy" id="690850"/>
    <lineage>
        <taxon>Bacteria</taxon>
        <taxon>Pseudomonadati</taxon>
        <taxon>Thermodesulfobacteriota</taxon>
        <taxon>Desulfovibrionia</taxon>
        <taxon>Desulfovibrionales</taxon>
        <taxon>Desulfovibrionaceae</taxon>
        <taxon>Desulfocurvibacter</taxon>
    </lineage>
</organism>
<keyword evidence="5" id="KW-0804">Transcription</keyword>
<keyword evidence="2" id="KW-0805">Transcription regulation</keyword>
<keyword evidence="9" id="KW-1185">Reference proteome</keyword>
<name>F3YVI6_DESAF</name>
<dbReference type="Pfam" id="PF04545">
    <property type="entry name" value="Sigma70_r4"/>
    <property type="match status" value="1"/>
</dbReference>
<feature type="domain" description="RNA polymerase sigma-70 region 4" evidence="7">
    <location>
        <begin position="141"/>
        <end position="187"/>
    </location>
</feature>
<dbReference type="Pfam" id="PF04542">
    <property type="entry name" value="Sigma70_r2"/>
    <property type="match status" value="1"/>
</dbReference>
<proteinExistence type="inferred from homology"/>
<evidence type="ECO:0000256" key="2">
    <source>
        <dbReference type="ARBA" id="ARBA00023015"/>
    </source>
</evidence>
<evidence type="ECO:0000256" key="1">
    <source>
        <dbReference type="ARBA" id="ARBA00010641"/>
    </source>
</evidence>
<dbReference type="SUPFAM" id="SSF88659">
    <property type="entry name" value="Sigma3 and sigma4 domains of RNA polymerase sigma factors"/>
    <property type="match status" value="1"/>
</dbReference>
<dbReference type="NCBIfam" id="TIGR02937">
    <property type="entry name" value="sigma70-ECF"/>
    <property type="match status" value="1"/>
</dbReference>
<dbReference type="InterPro" id="IPR013324">
    <property type="entry name" value="RNA_pol_sigma_r3/r4-like"/>
</dbReference>
<dbReference type="PANTHER" id="PTHR43133">
    <property type="entry name" value="RNA POLYMERASE ECF-TYPE SIGMA FACTO"/>
    <property type="match status" value="1"/>
</dbReference>
<dbReference type="GO" id="GO:0003677">
    <property type="term" value="F:DNA binding"/>
    <property type="evidence" value="ECO:0007669"/>
    <property type="project" value="UniProtKB-KW"/>
</dbReference>
<dbReference type="InterPro" id="IPR036388">
    <property type="entry name" value="WH-like_DNA-bd_sf"/>
</dbReference>
<dbReference type="InterPro" id="IPR007627">
    <property type="entry name" value="RNA_pol_sigma70_r2"/>
</dbReference>
<dbReference type="eggNOG" id="COG1595">
    <property type="taxonomic scope" value="Bacteria"/>
</dbReference>
<evidence type="ECO:0000256" key="4">
    <source>
        <dbReference type="ARBA" id="ARBA00023125"/>
    </source>
</evidence>
<dbReference type="HOGENOM" id="CLU_118495_0_0_7"/>
<evidence type="ECO:0000259" key="6">
    <source>
        <dbReference type="Pfam" id="PF04542"/>
    </source>
</evidence>
<dbReference type="RefSeq" id="WP_014258571.1">
    <property type="nucleotide sequence ID" value="NC_016629.1"/>
</dbReference>
<dbReference type="SUPFAM" id="SSF88946">
    <property type="entry name" value="Sigma2 domain of RNA polymerase sigma factors"/>
    <property type="match status" value="1"/>
</dbReference>
<dbReference type="InterPro" id="IPR014284">
    <property type="entry name" value="RNA_pol_sigma-70_dom"/>
</dbReference>
<protein>
    <submittedName>
        <fullName evidence="8">RNA polymerase, sigma-24 subunit, ECF subfamily</fullName>
    </submittedName>
</protein>
<dbReference type="Proteomes" id="UP000007844">
    <property type="component" value="Chromosome"/>
</dbReference>
<gene>
    <name evidence="8" type="ORF">Desaf_0366</name>
</gene>
<keyword evidence="4" id="KW-0238">DNA-binding</keyword>
<dbReference type="AlphaFoldDB" id="F3YVI6"/>
<dbReference type="Gene3D" id="1.10.10.10">
    <property type="entry name" value="Winged helix-like DNA-binding domain superfamily/Winged helix DNA-binding domain"/>
    <property type="match status" value="1"/>
</dbReference>
<dbReference type="InterPro" id="IPR013325">
    <property type="entry name" value="RNA_pol_sigma_r2"/>
</dbReference>
<dbReference type="KEGG" id="daf:Desaf_0366"/>
<feature type="domain" description="RNA polymerase sigma-70 region 2" evidence="6">
    <location>
        <begin position="35"/>
        <end position="112"/>
    </location>
</feature>
<dbReference type="InterPro" id="IPR039425">
    <property type="entry name" value="RNA_pol_sigma-70-like"/>
</dbReference>
<evidence type="ECO:0000256" key="5">
    <source>
        <dbReference type="ARBA" id="ARBA00023163"/>
    </source>
</evidence>
<evidence type="ECO:0000259" key="7">
    <source>
        <dbReference type="Pfam" id="PF04545"/>
    </source>
</evidence>
<dbReference type="PANTHER" id="PTHR43133:SF51">
    <property type="entry name" value="RNA POLYMERASE SIGMA FACTOR"/>
    <property type="match status" value="1"/>
</dbReference>
<dbReference type="STRING" id="690850.Desaf_0366"/>
<evidence type="ECO:0000313" key="9">
    <source>
        <dbReference type="Proteomes" id="UP000007844"/>
    </source>
</evidence>
<reference evidence="8 9" key="1">
    <citation type="journal article" date="2011" name="J. Bacteriol.">
        <title>Genome sequence of the mercury-methylating and pleomorphic Desulfovibrio africanus Strain Walvis Bay.</title>
        <authorList>
            <person name="Brown S.D."/>
            <person name="Wall J.D."/>
            <person name="Kucken A.M."/>
            <person name="Gilmour C.C."/>
            <person name="Podar M."/>
            <person name="Brandt C.C."/>
            <person name="Teshima H."/>
            <person name="Detter J.C."/>
            <person name="Han C.S."/>
            <person name="Land M.L."/>
            <person name="Lucas S."/>
            <person name="Han J."/>
            <person name="Pennacchio L."/>
            <person name="Nolan M."/>
            <person name="Pitluck S."/>
            <person name="Woyke T."/>
            <person name="Goodwin L."/>
            <person name="Palumbo A.V."/>
            <person name="Elias D.A."/>
        </authorList>
    </citation>
    <scope>NUCLEOTIDE SEQUENCE [LARGE SCALE GENOMIC DNA]</scope>
    <source>
        <strain evidence="8 9">Walvis Bay</strain>
    </source>
</reference>
<sequence length="195" mass="22475">MFQDIMTEHSQTTRDMDIDLGRLCSGDKRSWDAFVEANARVIYWTAASVLRKRNPHASEDAVRDVAQEVFLKLVQHDYRLLRSFDPAKSSLRTWLAVVARSTTLDHLRKEVRATRDLIEAELEEIPAEPEAGDSCPDIPFEALSSRQRMVLRMLYELDMDVRDVAKNLEITEQTVRSIRHQALARVRAHMLRGEA</sequence>